<accession>A0A7X2T2N0</accession>
<gene>
    <name evidence="1" type="ORF">FYJ33_12125</name>
</gene>
<evidence type="ECO:0000313" key="2">
    <source>
        <dbReference type="Proteomes" id="UP000460287"/>
    </source>
</evidence>
<reference evidence="1 2" key="1">
    <citation type="submission" date="2019-08" db="EMBL/GenBank/DDBJ databases">
        <title>In-depth cultivation of the pig gut microbiome towards novel bacterial diversity and tailored functional studies.</title>
        <authorList>
            <person name="Wylensek D."/>
            <person name="Hitch T.C.A."/>
            <person name="Clavel T."/>
        </authorList>
    </citation>
    <scope>NUCLEOTIDE SEQUENCE [LARGE SCALE GENOMIC DNA]</scope>
    <source>
        <strain evidence="1 2">WCA-383-APC-5B</strain>
    </source>
</reference>
<keyword evidence="2" id="KW-1185">Reference proteome</keyword>
<protein>
    <submittedName>
        <fullName evidence="1">DNA mismatch repair protein MutT</fullName>
    </submittedName>
</protein>
<dbReference type="EMBL" id="VULX01000022">
    <property type="protein sequence ID" value="MSR92118.1"/>
    <property type="molecule type" value="Genomic_DNA"/>
</dbReference>
<name>A0A7X2T2N0_9CLOT</name>
<dbReference type="Proteomes" id="UP000460287">
    <property type="component" value="Unassembled WGS sequence"/>
</dbReference>
<sequence>MKVNFYDSVEDKFLKFAVIIAKYNGKYVFCKHKERDTYEIPDKLTYPEIQPKLMEEAKKRNIL</sequence>
<proteinExistence type="predicted"/>
<comment type="caution">
    <text evidence="1">The sequence shown here is derived from an EMBL/GenBank/DDBJ whole genome shotgun (WGS) entry which is preliminary data.</text>
</comment>
<dbReference type="AlphaFoldDB" id="A0A7X2T2N0"/>
<organism evidence="1 2">
    <name type="scientific">Inconstantimicrobium porci</name>
    <dbReference type="NCBI Taxonomy" id="2652291"/>
    <lineage>
        <taxon>Bacteria</taxon>
        <taxon>Bacillati</taxon>
        <taxon>Bacillota</taxon>
        <taxon>Clostridia</taxon>
        <taxon>Eubacteriales</taxon>
        <taxon>Clostridiaceae</taxon>
        <taxon>Inconstantimicrobium</taxon>
    </lineage>
</organism>
<evidence type="ECO:0000313" key="1">
    <source>
        <dbReference type="EMBL" id="MSR92118.1"/>
    </source>
</evidence>